<gene>
    <name evidence="1" type="ORF">D0435_08025</name>
</gene>
<dbReference type="Proteomes" id="UP000446866">
    <property type="component" value="Unassembled WGS sequence"/>
</dbReference>
<organism evidence="1 2">
    <name type="scientific">Anaerotruncus colihominis</name>
    <dbReference type="NCBI Taxonomy" id="169435"/>
    <lineage>
        <taxon>Bacteria</taxon>
        <taxon>Bacillati</taxon>
        <taxon>Bacillota</taxon>
        <taxon>Clostridia</taxon>
        <taxon>Eubacteriales</taxon>
        <taxon>Oscillospiraceae</taxon>
        <taxon>Anaerotruncus</taxon>
    </lineage>
</organism>
<keyword evidence="2" id="KW-1185">Reference proteome</keyword>
<proteinExistence type="predicted"/>
<reference evidence="1 2" key="1">
    <citation type="submission" date="2018-08" db="EMBL/GenBank/DDBJ databases">
        <title>Murine metabolic-syndrome-specific gut microbial biobank.</title>
        <authorList>
            <person name="Liu C."/>
        </authorList>
    </citation>
    <scope>NUCLEOTIDE SEQUENCE [LARGE SCALE GENOMIC DNA]</scope>
    <source>
        <strain evidence="1 2">28</strain>
    </source>
</reference>
<sequence length="131" mass="16064">MIDDKYYRYAAEQMERASREKKKYNGYKDKPERICFYTGRPYAERHEVFPGRPNRQISIEYGFQVDICPEKHRELQDNITPWAKAENQKWRSTYERAYIDRLMDEGEREEDALQSWMRLIGRNYIEELIPR</sequence>
<accession>A0A845QJ34</accession>
<evidence type="ECO:0000313" key="1">
    <source>
        <dbReference type="EMBL" id="NBH61596.1"/>
    </source>
</evidence>
<protein>
    <submittedName>
        <fullName evidence="1">Uncharacterized protein</fullName>
    </submittedName>
</protein>
<dbReference type="EMBL" id="QXWK01000013">
    <property type="protein sequence ID" value="NBH61596.1"/>
    <property type="molecule type" value="Genomic_DNA"/>
</dbReference>
<dbReference type="RefSeq" id="WP_160201877.1">
    <property type="nucleotide sequence ID" value="NZ_QXWK01000013.1"/>
</dbReference>
<evidence type="ECO:0000313" key="2">
    <source>
        <dbReference type="Proteomes" id="UP000446866"/>
    </source>
</evidence>
<dbReference type="AlphaFoldDB" id="A0A845QJ34"/>
<name>A0A845QJ34_9FIRM</name>
<comment type="caution">
    <text evidence="1">The sequence shown here is derived from an EMBL/GenBank/DDBJ whole genome shotgun (WGS) entry which is preliminary data.</text>
</comment>